<dbReference type="Pfam" id="PF05496">
    <property type="entry name" value="RuvB_N"/>
    <property type="match status" value="1"/>
</dbReference>
<feature type="region of interest" description="Disordered" evidence="10">
    <location>
        <begin position="1"/>
        <end position="78"/>
    </location>
</feature>
<feature type="binding site" evidence="9">
    <location>
        <position position="228"/>
    </location>
    <ligand>
        <name>ATP</name>
        <dbReference type="ChEBI" id="CHEBI:30616"/>
    </ligand>
</feature>
<feature type="binding site" evidence="9">
    <location>
        <position position="123"/>
    </location>
    <ligand>
        <name>Mg(2+)</name>
        <dbReference type="ChEBI" id="CHEBI:18420"/>
    </ligand>
</feature>
<dbReference type="CDD" id="cd00009">
    <property type="entry name" value="AAA"/>
    <property type="match status" value="1"/>
</dbReference>
<evidence type="ECO:0000256" key="7">
    <source>
        <dbReference type="ARBA" id="ARBA00023172"/>
    </source>
</evidence>
<evidence type="ECO:0000256" key="10">
    <source>
        <dbReference type="SAM" id="MobiDB-lite"/>
    </source>
</evidence>
<accession>A0A8J7Z165</accession>
<dbReference type="GO" id="GO:0006281">
    <property type="term" value="P:DNA repair"/>
    <property type="evidence" value="ECO:0007669"/>
    <property type="project" value="UniProtKB-UniRule"/>
</dbReference>
<dbReference type="RefSeq" id="WP_162421803.1">
    <property type="nucleotide sequence ID" value="NZ_WVIE01000003.1"/>
</dbReference>
<feature type="region of interest" description="Small ATPAse domain (RuvB-S)" evidence="9">
    <location>
        <begin position="239"/>
        <end position="309"/>
    </location>
</feature>
<proteinExistence type="inferred from homology"/>
<dbReference type="InterPro" id="IPR041445">
    <property type="entry name" value="AAA_lid_4"/>
</dbReference>
<dbReference type="GO" id="GO:0000400">
    <property type="term" value="F:four-way junction DNA binding"/>
    <property type="evidence" value="ECO:0007669"/>
    <property type="project" value="UniProtKB-UniRule"/>
</dbReference>
<comment type="domain">
    <text evidence="9">Has 3 domains, the large (RuvB-L) and small ATPase (RuvB-S) domains and the C-terminal head (RuvB-H) domain. The head domain binds DNA, while the ATPase domains jointly bind ATP, ADP or are empty depending on the state of the subunit in the translocation cycle. During a single DNA translocation step the structure of each domain remains the same, but their relative positions change.</text>
</comment>
<dbReference type="Proteomes" id="UP000646053">
    <property type="component" value="Unassembled WGS sequence"/>
</dbReference>
<evidence type="ECO:0000256" key="5">
    <source>
        <dbReference type="ARBA" id="ARBA00022840"/>
    </source>
</evidence>
<feature type="binding site" evidence="9">
    <location>
        <position position="119"/>
    </location>
    <ligand>
        <name>ATP</name>
        <dbReference type="ChEBI" id="CHEBI:30616"/>
    </ligand>
</feature>
<comment type="subunit">
    <text evidence="9">Homohexamer. Forms an RuvA(8)-RuvB(12)-Holliday junction (HJ) complex. HJ DNA is sandwiched between 2 RuvA tetramers; dsDNA enters through RuvA and exits via RuvB. An RuvB hexamer assembles on each DNA strand where it exits the tetramer. Each RuvB hexamer is contacted by two RuvA subunits (via domain III) on 2 adjacent RuvB subunits; this complex drives branch migration. In the full resolvosome a probable DNA-RuvA(4)-RuvB(12)-RuvC(2) complex forms which resolves the HJ.</text>
</comment>
<keyword evidence="6 9" id="KW-0238">DNA-binding</keyword>
<comment type="caution">
    <text evidence="9">Lacks conserved residue(s) required for the propagation of feature annotation.</text>
</comment>
<evidence type="ECO:0000256" key="9">
    <source>
        <dbReference type="HAMAP-Rule" id="MF_00016"/>
    </source>
</evidence>
<dbReference type="GO" id="GO:0005524">
    <property type="term" value="F:ATP binding"/>
    <property type="evidence" value="ECO:0007669"/>
    <property type="project" value="UniProtKB-UniRule"/>
</dbReference>
<feature type="binding site" evidence="9">
    <location>
        <begin position="185"/>
        <end position="187"/>
    </location>
    <ligand>
        <name>ATP</name>
        <dbReference type="ChEBI" id="CHEBI:30616"/>
    </ligand>
</feature>
<dbReference type="GO" id="GO:0048476">
    <property type="term" value="C:Holliday junction resolvase complex"/>
    <property type="evidence" value="ECO:0007669"/>
    <property type="project" value="UniProtKB-UniRule"/>
</dbReference>
<dbReference type="InterPro" id="IPR008824">
    <property type="entry name" value="RuvB-like_N"/>
</dbReference>
<dbReference type="SMART" id="SM00382">
    <property type="entry name" value="AAA"/>
    <property type="match status" value="1"/>
</dbReference>
<feature type="binding site" evidence="9">
    <location>
        <position position="275"/>
    </location>
    <ligand>
        <name>ATP</name>
        <dbReference type="ChEBI" id="CHEBI:30616"/>
    </ligand>
</feature>
<dbReference type="Gene3D" id="3.40.50.300">
    <property type="entry name" value="P-loop containing nucleotide triphosphate hydrolases"/>
    <property type="match status" value="1"/>
</dbReference>
<dbReference type="EMBL" id="WVIE01000003">
    <property type="protein sequence ID" value="NDJ16276.1"/>
    <property type="molecule type" value="Genomic_DNA"/>
</dbReference>
<feature type="domain" description="AAA+ ATPase" evidence="11">
    <location>
        <begin position="108"/>
        <end position="239"/>
    </location>
</feature>
<keyword evidence="1 9" id="KW-0963">Cytoplasm</keyword>
<comment type="subcellular location">
    <subcellularLocation>
        <location evidence="9">Cytoplasm</location>
    </subcellularLocation>
</comment>
<dbReference type="GO" id="GO:0005737">
    <property type="term" value="C:cytoplasm"/>
    <property type="evidence" value="ECO:0007669"/>
    <property type="project" value="UniProtKB-SubCell"/>
</dbReference>
<gene>
    <name evidence="9 12" type="primary">ruvB</name>
    <name evidence="12" type="ORF">GS601_03050</name>
</gene>
<feature type="compositionally biased region" description="Basic and acidic residues" evidence="10">
    <location>
        <begin position="48"/>
        <end position="78"/>
    </location>
</feature>
<dbReference type="SUPFAM" id="SSF52540">
    <property type="entry name" value="P-loop containing nucleoside triphosphate hydrolases"/>
    <property type="match status" value="1"/>
</dbReference>
<comment type="caution">
    <text evidence="12">The sequence shown here is derived from an EMBL/GenBank/DDBJ whole genome shotgun (WGS) entry which is preliminary data.</text>
</comment>
<feature type="binding site" evidence="9">
    <location>
        <position position="367"/>
    </location>
    <ligand>
        <name>DNA</name>
        <dbReference type="ChEBI" id="CHEBI:16991"/>
    </ligand>
</feature>
<keyword evidence="2 9" id="KW-0547">Nucleotide-binding</keyword>
<sequence>MAIISSKKQSPEPDNSDAAQSGNLPLSVESGSSGGKPPKPPRTAAKQAEPEDRGRGRDAILKADSEPEEHGKQEEKLRPQRLADYIGQKDLKEVLGIAIQAAKARKESLDHLLLYGPPGLGKTTMSLILATELEVQCKITSAPALERPRDVMGLLVSLQPGDVLFIDEIHRLSRVAEEILYPAMEDFRVDIILGKGSSARTQSLKLSPFTLIGATTRVGSLTSPLRDRFGLVQRLRFYELDELTEIVLRTAVLLKTSVTYCGAEEIARRSRGTPRIANRLLKRVRDYVEVKASGKVNQAIASEALQLFNVDPCGLDWTDRRLLSFMIERHNGGPVGLDTLAASTGEDAQTIEEVYEPYLMQIGYLSRTPRGRIATAAAWKHLGYQPPESQLMLLS</sequence>
<evidence type="ECO:0000313" key="12">
    <source>
        <dbReference type="EMBL" id="NDJ16276.1"/>
    </source>
</evidence>
<dbReference type="GO" id="GO:0009378">
    <property type="term" value="F:four-way junction helicase activity"/>
    <property type="evidence" value="ECO:0007669"/>
    <property type="project" value="InterPro"/>
</dbReference>
<dbReference type="NCBIfam" id="NF000868">
    <property type="entry name" value="PRK00080.1"/>
    <property type="match status" value="1"/>
</dbReference>
<dbReference type="Pfam" id="PF17864">
    <property type="entry name" value="AAA_lid_4"/>
    <property type="match status" value="1"/>
</dbReference>
<evidence type="ECO:0000256" key="6">
    <source>
        <dbReference type="ARBA" id="ARBA00023125"/>
    </source>
</evidence>
<evidence type="ECO:0000256" key="1">
    <source>
        <dbReference type="ARBA" id="ARBA00022490"/>
    </source>
</evidence>
<feature type="binding site" evidence="9">
    <location>
        <position position="124"/>
    </location>
    <ligand>
        <name>ATP</name>
        <dbReference type="ChEBI" id="CHEBI:30616"/>
    </ligand>
</feature>
<dbReference type="InterPro" id="IPR036388">
    <property type="entry name" value="WH-like_DNA-bd_sf"/>
</dbReference>
<dbReference type="Gene3D" id="1.10.8.60">
    <property type="match status" value="1"/>
</dbReference>
<dbReference type="HAMAP" id="MF_00016">
    <property type="entry name" value="DNA_HJ_migration_RuvB"/>
    <property type="match status" value="1"/>
</dbReference>
<dbReference type="AlphaFoldDB" id="A0A8J7Z165"/>
<dbReference type="SUPFAM" id="SSF46785">
    <property type="entry name" value="Winged helix' DNA-binding domain"/>
    <property type="match status" value="1"/>
</dbReference>
<evidence type="ECO:0000256" key="4">
    <source>
        <dbReference type="ARBA" id="ARBA00022801"/>
    </source>
</evidence>
<dbReference type="InterPro" id="IPR027417">
    <property type="entry name" value="P-loop_NTPase"/>
</dbReference>
<dbReference type="GO" id="GO:0016787">
    <property type="term" value="F:hydrolase activity"/>
    <property type="evidence" value="ECO:0007669"/>
    <property type="project" value="UniProtKB-KW"/>
</dbReference>
<feature type="binding site" evidence="9">
    <location>
        <position position="78"/>
    </location>
    <ligand>
        <name>ATP</name>
        <dbReference type="ChEBI" id="CHEBI:30616"/>
    </ligand>
</feature>
<feature type="binding site" evidence="9">
    <location>
        <position position="122"/>
    </location>
    <ligand>
        <name>ATP</name>
        <dbReference type="ChEBI" id="CHEBI:30616"/>
    </ligand>
</feature>
<evidence type="ECO:0000259" key="11">
    <source>
        <dbReference type="SMART" id="SM00382"/>
    </source>
</evidence>
<evidence type="ECO:0000256" key="2">
    <source>
        <dbReference type="ARBA" id="ARBA00022741"/>
    </source>
</evidence>
<organism evidence="12 13">
    <name type="scientific">Myxacorys almedinensis A</name>
    <dbReference type="NCBI Taxonomy" id="2690445"/>
    <lineage>
        <taxon>Bacteria</taxon>
        <taxon>Bacillati</taxon>
        <taxon>Cyanobacteriota</taxon>
        <taxon>Cyanophyceae</taxon>
        <taxon>Leptolyngbyales</taxon>
        <taxon>Leptolyngbyaceae</taxon>
        <taxon>Myxacorys</taxon>
        <taxon>Myxacorys almedinensis</taxon>
    </lineage>
</organism>
<name>A0A8J7Z165_9CYAN</name>
<feature type="binding site" evidence="9">
    <location>
        <position position="77"/>
    </location>
    <ligand>
        <name>ATP</name>
        <dbReference type="ChEBI" id="CHEBI:30616"/>
    </ligand>
</feature>
<keyword evidence="7 9" id="KW-0233">DNA recombination</keyword>
<feature type="region of interest" description="Head domain (RuvB-H)" evidence="9">
    <location>
        <begin position="312"/>
        <end position="395"/>
    </location>
</feature>
<dbReference type="PANTHER" id="PTHR42848">
    <property type="match status" value="1"/>
</dbReference>
<dbReference type="GO" id="GO:0006310">
    <property type="term" value="P:DNA recombination"/>
    <property type="evidence" value="ECO:0007669"/>
    <property type="project" value="UniProtKB-UniRule"/>
</dbReference>
<evidence type="ECO:0000313" key="13">
    <source>
        <dbReference type="Proteomes" id="UP000646053"/>
    </source>
</evidence>
<feature type="binding site" evidence="9">
    <location>
        <position position="238"/>
    </location>
    <ligand>
        <name>ATP</name>
        <dbReference type="ChEBI" id="CHEBI:30616"/>
    </ligand>
</feature>
<keyword evidence="13" id="KW-1185">Reference proteome</keyword>
<comment type="function">
    <text evidence="9">The RuvA-RuvB-RuvC complex processes Holliday junction (HJ) DNA during genetic recombination and DNA repair, while the RuvA-RuvB complex plays an important role in the rescue of blocked DNA replication forks via replication fork reversal (RFR). RuvA specifically binds to HJ cruciform DNA, conferring on it an open structure. The RuvB hexamer acts as an ATP-dependent pump, pulling dsDNA into and through the RuvAB complex. RuvB forms 2 homohexamers on either side of HJ DNA bound by 1 or 2 RuvA tetramers; 4 subunits per hexamer contact DNA at a time. Coordinated motions by a converter formed by DNA-disengaged RuvB subunits stimulates ATP hydrolysis and nucleotide exchange. Immobilization of the converter enables RuvB to convert the ATP-contained energy into a lever motion, pulling 2 nucleotides of DNA out of the RuvA tetramer per ATP hydrolyzed, thus driving DNA branch migration. The RuvB motors rotate together with the DNA substrate, which together with the progressing nucleotide cycle form the mechanistic basis for DNA recombination by continuous HJ branch migration. Branch migration allows RuvC to scan DNA until it finds its consensus sequence, where it cleaves and resolves cruciform DNA.</text>
</comment>
<dbReference type="InterPro" id="IPR003593">
    <property type="entry name" value="AAA+_ATPase"/>
</dbReference>
<comment type="catalytic activity">
    <reaction evidence="9">
        <text>ATP + H2O = ADP + phosphate + H(+)</text>
        <dbReference type="Rhea" id="RHEA:13065"/>
        <dbReference type="ChEBI" id="CHEBI:15377"/>
        <dbReference type="ChEBI" id="CHEBI:15378"/>
        <dbReference type="ChEBI" id="CHEBI:30616"/>
        <dbReference type="ChEBI" id="CHEBI:43474"/>
        <dbReference type="ChEBI" id="CHEBI:456216"/>
    </reaction>
</comment>
<dbReference type="InterPro" id="IPR004605">
    <property type="entry name" value="DNA_helicase_Holl-junc_RuvB"/>
</dbReference>
<evidence type="ECO:0000256" key="3">
    <source>
        <dbReference type="ARBA" id="ARBA00022763"/>
    </source>
</evidence>
<keyword evidence="8 9" id="KW-0234">DNA repair</keyword>
<dbReference type="InterPro" id="IPR008823">
    <property type="entry name" value="RuvB_wg_C"/>
</dbReference>
<keyword evidence="5 9" id="KW-0067">ATP-binding</keyword>
<feature type="binding site" evidence="9">
    <location>
        <position position="123"/>
    </location>
    <ligand>
        <name>ATP</name>
        <dbReference type="ChEBI" id="CHEBI:30616"/>
    </ligand>
</feature>
<dbReference type="Pfam" id="PF05491">
    <property type="entry name" value="WHD_RuvB"/>
    <property type="match status" value="1"/>
</dbReference>
<evidence type="ECO:0000256" key="8">
    <source>
        <dbReference type="ARBA" id="ARBA00023204"/>
    </source>
</evidence>
<protein>
    <recommendedName>
        <fullName evidence="9">Holliday junction branch migration complex subunit RuvB</fullName>
        <ecNumber evidence="9">3.6.4.-</ecNumber>
    </recommendedName>
</protein>
<dbReference type="InterPro" id="IPR036390">
    <property type="entry name" value="WH_DNA-bd_sf"/>
</dbReference>
<dbReference type="Gene3D" id="1.10.10.10">
    <property type="entry name" value="Winged helix-like DNA-binding domain superfamily/Winged helix DNA-binding domain"/>
    <property type="match status" value="1"/>
</dbReference>
<dbReference type="NCBIfam" id="TIGR00635">
    <property type="entry name" value="ruvB"/>
    <property type="match status" value="1"/>
</dbReference>
<keyword evidence="3 9" id="KW-0227">DNA damage</keyword>
<keyword evidence="12" id="KW-0347">Helicase</keyword>
<keyword evidence="4 9" id="KW-0378">Hydrolase</keyword>
<dbReference type="PANTHER" id="PTHR42848:SF1">
    <property type="entry name" value="HOLLIDAY JUNCTION BRANCH MIGRATION COMPLEX SUBUNIT RUVB"/>
    <property type="match status" value="1"/>
</dbReference>
<feature type="binding site" evidence="9">
    <location>
        <position position="372"/>
    </location>
    <ligand>
        <name>DNA</name>
        <dbReference type="ChEBI" id="CHEBI:16991"/>
    </ligand>
</feature>
<reference evidence="12" key="1">
    <citation type="submission" date="2019-12" db="EMBL/GenBank/DDBJ databases">
        <title>High-Quality draft genome sequences of three cyanobacteria isolated from the limestone walls of the Old Cathedral of Coimbra.</title>
        <authorList>
            <person name="Tiago I."/>
            <person name="Soares F."/>
            <person name="Portugal A."/>
        </authorList>
    </citation>
    <scope>NUCLEOTIDE SEQUENCE</scope>
    <source>
        <strain evidence="12">A</strain>
    </source>
</reference>
<dbReference type="EC" id="3.6.4.-" evidence="9"/>
<comment type="similarity">
    <text evidence="9">Belongs to the RuvB family.</text>
</comment>